<gene>
    <name evidence="2" type="ORF">WUBG_11068</name>
</gene>
<organism evidence="2 3">
    <name type="scientific">Wuchereria bancrofti</name>
    <dbReference type="NCBI Taxonomy" id="6293"/>
    <lineage>
        <taxon>Eukaryota</taxon>
        <taxon>Metazoa</taxon>
        <taxon>Ecdysozoa</taxon>
        <taxon>Nematoda</taxon>
        <taxon>Chromadorea</taxon>
        <taxon>Rhabditida</taxon>
        <taxon>Spirurina</taxon>
        <taxon>Spiruromorpha</taxon>
        <taxon>Filarioidea</taxon>
        <taxon>Onchocercidae</taxon>
        <taxon>Wuchereria</taxon>
    </lineage>
</organism>
<dbReference type="Proteomes" id="UP000004810">
    <property type="component" value="Unassembled WGS sequence"/>
</dbReference>
<evidence type="ECO:0000313" key="2">
    <source>
        <dbReference type="EMBL" id="EJW78024.1"/>
    </source>
</evidence>
<reference evidence="3" key="1">
    <citation type="submission" date="2012-08" db="EMBL/GenBank/DDBJ databases">
        <title>The Genome Sequence of Wuchereria bancrofti.</title>
        <authorList>
            <person name="Nutman T.B."/>
            <person name="Fink D.L."/>
            <person name="Russ C."/>
            <person name="Young S."/>
            <person name="Zeng Q."/>
            <person name="Koehrsen M."/>
            <person name="Alvarado L."/>
            <person name="Berlin A."/>
            <person name="Chapman S.B."/>
            <person name="Chen Z."/>
            <person name="Freedman E."/>
            <person name="Gellesch M."/>
            <person name="Goldberg J."/>
            <person name="Griggs A."/>
            <person name="Gujja S."/>
            <person name="Heilman E.R."/>
            <person name="Heiman D."/>
            <person name="Hepburn T."/>
            <person name="Howarth C."/>
            <person name="Jen D."/>
            <person name="Larson L."/>
            <person name="Lewis B."/>
            <person name="Mehta T."/>
            <person name="Park D."/>
            <person name="Pearson M."/>
            <person name="Roberts A."/>
            <person name="Saif S."/>
            <person name="Shea T."/>
            <person name="Shenoy N."/>
            <person name="Sisk P."/>
            <person name="Stolte C."/>
            <person name="Sykes S."/>
            <person name="Walk T."/>
            <person name="White J."/>
            <person name="Yandava C."/>
            <person name="Haas B."/>
            <person name="Henn M.R."/>
            <person name="Nusbaum C."/>
            <person name="Birren B."/>
        </authorList>
    </citation>
    <scope>NUCLEOTIDE SEQUENCE [LARGE SCALE GENOMIC DNA]</scope>
    <source>
        <strain evidence="3">NA</strain>
    </source>
</reference>
<dbReference type="AlphaFoldDB" id="J9ES18"/>
<dbReference type="EMBL" id="ADBV01007065">
    <property type="protein sequence ID" value="EJW78024.1"/>
    <property type="molecule type" value="Genomic_DNA"/>
</dbReference>
<feature type="compositionally biased region" description="Polar residues" evidence="1">
    <location>
        <begin position="16"/>
        <end position="25"/>
    </location>
</feature>
<accession>J9ES18</accession>
<evidence type="ECO:0000256" key="1">
    <source>
        <dbReference type="SAM" id="MobiDB-lite"/>
    </source>
</evidence>
<feature type="region of interest" description="Disordered" evidence="1">
    <location>
        <begin position="1"/>
        <end position="32"/>
    </location>
</feature>
<name>J9ES18_WUCBA</name>
<protein>
    <submittedName>
        <fullName evidence="2">Uncharacterized protein</fullName>
    </submittedName>
</protein>
<evidence type="ECO:0000313" key="3">
    <source>
        <dbReference type="Proteomes" id="UP000004810"/>
    </source>
</evidence>
<proteinExistence type="predicted"/>
<comment type="caution">
    <text evidence="2">The sequence shown here is derived from an EMBL/GenBank/DDBJ whole genome shotgun (WGS) entry which is preliminary data.</text>
</comment>
<sequence>MRQKLLTSEEDEKPPSITTAAPHSTTGRDRRTSLRSGYAFSHQQGFGDLIIKGELFKQVEQLISTGSSPQKIVSPFRQLAEKRTTTVLTPKTLLSQRNNKIAPLEEAKNESKCMNHIEFGSERLAKISKGQNVCSTNSNYEDIDMTKSSQFLHKIIVNDDEVPIKRSNDKTYNRKILRKQQKRSASIILGSINRPTALTSHSSYTNVKRETFPQSFESATCHNSLNSESTLNSSNACVDIIGTKSTTYKTLNETKL</sequence>